<dbReference type="SUPFAM" id="SSF54211">
    <property type="entry name" value="Ribosomal protein S5 domain 2-like"/>
    <property type="match status" value="1"/>
</dbReference>
<evidence type="ECO:0000256" key="2">
    <source>
        <dbReference type="ARBA" id="ARBA00022980"/>
    </source>
</evidence>
<dbReference type="HAMAP" id="MF_00532_B">
    <property type="entry name" value="Ribosomal_uS9_B"/>
    <property type="match status" value="1"/>
</dbReference>
<dbReference type="Proteomes" id="UP000178348">
    <property type="component" value="Unassembled WGS sequence"/>
</dbReference>
<dbReference type="InterPro" id="IPR023035">
    <property type="entry name" value="Ribosomal_uS9_bac/plastid"/>
</dbReference>
<dbReference type="GO" id="GO:0003735">
    <property type="term" value="F:structural constituent of ribosome"/>
    <property type="evidence" value="ECO:0007669"/>
    <property type="project" value="InterPro"/>
</dbReference>
<name>A0A1G2CLM6_9BACT</name>
<dbReference type="GO" id="GO:0015935">
    <property type="term" value="C:small ribosomal subunit"/>
    <property type="evidence" value="ECO:0007669"/>
    <property type="project" value="UniProtKB-ARBA"/>
</dbReference>
<dbReference type="AlphaFoldDB" id="A0A1G2CLM6"/>
<gene>
    <name evidence="5" type="primary">rpsI</name>
    <name evidence="7" type="ORF">A2946_00055</name>
</gene>
<dbReference type="GO" id="GO:0005737">
    <property type="term" value="C:cytoplasm"/>
    <property type="evidence" value="ECO:0007669"/>
    <property type="project" value="UniProtKB-ARBA"/>
</dbReference>
<reference evidence="7 8" key="1">
    <citation type="journal article" date="2016" name="Nat. Commun.">
        <title>Thousands of microbial genomes shed light on interconnected biogeochemical processes in an aquifer system.</title>
        <authorList>
            <person name="Anantharaman K."/>
            <person name="Brown C.T."/>
            <person name="Hug L.A."/>
            <person name="Sharon I."/>
            <person name="Castelle C.J."/>
            <person name="Probst A.J."/>
            <person name="Thomas B.C."/>
            <person name="Singh A."/>
            <person name="Wilkins M.J."/>
            <person name="Karaoz U."/>
            <person name="Brodie E.L."/>
            <person name="Williams K.H."/>
            <person name="Hubbard S.S."/>
            <person name="Banfield J.F."/>
        </authorList>
    </citation>
    <scope>NUCLEOTIDE SEQUENCE [LARGE SCALE GENOMIC DNA]</scope>
</reference>
<evidence type="ECO:0000256" key="6">
    <source>
        <dbReference type="RuleBase" id="RU003815"/>
    </source>
</evidence>
<dbReference type="InterPro" id="IPR014721">
    <property type="entry name" value="Ribsml_uS5_D2-typ_fold_subgr"/>
</dbReference>
<evidence type="ECO:0000256" key="4">
    <source>
        <dbReference type="ARBA" id="ARBA00035259"/>
    </source>
</evidence>
<proteinExistence type="inferred from homology"/>
<comment type="similarity">
    <text evidence="1 5 6">Belongs to the universal ribosomal protein uS9 family.</text>
</comment>
<comment type="caution">
    <text evidence="7">The sequence shown here is derived from an EMBL/GenBank/DDBJ whole genome shotgun (WGS) entry which is preliminary data.</text>
</comment>
<dbReference type="GO" id="GO:0006412">
    <property type="term" value="P:translation"/>
    <property type="evidence" value="ECO:0007669"/>
    <property type="project" value="UniProtKB-UniRule"/>
</dbReference>
<organism evidence="7 8">
    <name type="scientific">Candidatus Liptonbacteria bacterium RIFCSPLOWO2_01_FULL_53_13</name>
    <dbReference type="NCBI Taxonomy" id="1798651"/>
    <lineage>
        <taxon>Bacteria</taxon>
        <taxon>Candidatus Liptoniibacteriota</taxon>
    </lineage>
</organism>
<dbReference type="InterPro" id="IPR000754">
    <property type="entry name" value="Ribosomal_uS9"/>
</dbReference>
<evidence type="ECO:0000256" key="3">
    <source>
        <dbReference type="ARBA" id="ARBA00023274"/>
    </source>
</evidence>
<evidence type="ECO:0000313" key="8">
    <source>
        <dbReference type="Proteomes" id="UP000178348"/>
    </source>
</evidence>
<dbReference type="GO" id="GO:0003723">
    <property type="term" value="F:RNA binding"/>
    <property type="evidence" value="ECO:0007669"/>
    <property type="project" value="TreeGrafter"/>
</dbReference>
<keyword evidence="2 5" id="KW-0689">Ribosomal protein</keyword>
<evidence type="ECO:0000256" key="5">
    <source>
        <dbReference type="HAMAP-Rule" id="MF_00532"/>
    </source>
</evidence>
<dbReference type="Pfam" id="PF00380">
    <property type="entry name" value="Ribosomal_S9"/>
    <property type="match status" value="1"/>
</dbReference>
<dbReference type="EMBL" id="MHLB01000017">
    <property type="protein sequence ID" value="OGZ02295.1"/>
    <property type="molecule type" value="Genomic_DNA"/>
</dbReference>
<evidence type="ECO:0000256" key="1">
    <source>
        <dbReference type="ARBA" id="ARBA00005251"/>
    </source>
</evidence>
<dbReference type="PANTHER" id="PTHR21569:SF1">
    <property type="entry name" value="SMALL RIBOSOMAL SUBUNIT PROTEIN US9M"/>
    <property type="match status" value="1"/>
</dbReference>
<dbReference type="NCBIfam" id="NF001099">
    <property type="entry name" value="PRK00132.1"/>
    <property type="match status" value="1"/>
</dbReference>
<dbReference type="InterPro" id="IPR020574">
    <property type="entry name" value="Ribosomal_uS9_CS"/>
</dbReference>
<protein>
    <recommendedName>
        <fullName evidence="4 5">Small ribosomal subunit protein uS9</fullName>
    </recommendedName>
</protein>
<dbReference type="PROSITE" id="PS00360">
    <property type="entry name" value="RIBOSOMAL_S9"/>
    <property type="match status" value="1"/>
</dbReference>
<dbReference type="InterPro" id="IPR020568">
    <property type="entry name" value="Ribosomal_Su5_D2-typ_SF"/>
</dbReference>
<dbReference type="Gene3D" id="3.30.230.10">
    <property type="match status" value="1"/>
</dbReference>
<sequence>MAEAKSKPAAVKSKEKFFEGVGRRKTAVARVRIGAHFAETQVNGKKFAEYFTIPRLREIVIAPLTQLKLTKEHFTAKVSGGGPKGQAEAVRHGLSRALILQDPDLKKRLRGLGFLTRDSRMVERKKYGLKKARRAPQWAKR</sequence>
<accession>A0A1G2CLM6</accession>
<dbReference type="PANTHER" id="PTHR21569">
    <property type="entry name" value="RIBOSOMAL PROTEIN S9"/>
    <property type="match status" value="1"/>
</dbReference>
<keyword evidence="3 5" id="KW-0687">Ribonucleoprotein</keyword>
<dbReference type="FunFam" id="3.30.230.10:FF:000001">
    <property type="entry name" value="30S ribosomal protein S9"/>
    <property type="match status" value="1"/>
</dbReference>
<evidence type="ECO:0000313" key="7">
    <source>
        <dbReference type="EMBL" id="OGZ02295.1"/>
    </source>
</evidence>